<evidence type="ECO:0000259" key="1">
    <source>
        <dbReference type="Pfam" id="PF00534"/>
    </source>
</evidence>
<dbReference type="EC" id="2.4.-.-" evidence="3"/>
<name>C8PM95_9SPIR</name>
<dbReference type="RefSeq" id="WP_006187641.1">
    <property type="nucleotide sequence ID" value="NZ_ACYH01000011.1"/>
</dbReference>
<dbReference type="Gene3D" id="3.40.50.2000">
    <property type="entry name" value="Glycogen Phosphorylase B"/>
    <property type="match status" value="2"/>
</dbReference>
<sequence>MRIAIITECYLPEINGAVYHIEALRKGLIELGHDVLIVKPDANTKHHHITDGILYSPAVKLHNLYNYSVSYPHSRIRLRLLKEWKPDIIHIHHEFSQGLFALYAGRKLNIPIVYTCHSMYYDYIHYFGALQNFQAVKDFVDHGILRYTNAAKAVICASTKLEDFLKQCKVTTPIYKIPNACITTDFAEETLNQDVVHNLKIQYNIKPDDFIACFCGRLAAEKNLSLTLEYWKNFTADMSNAKLFIIGNGPARAELEQQAKDYGLTNSVIFTGAVLHENIKYYYHLCDAYIMTSLSENHSVSALEAIACGIPVVHLYDKENEDQYIEGVTGFAFKDAGEFNKILHDIYNRKQRAKDDKALKEEISAATIKDNYQTMTKKIVDVYRQVLAETGRTDTGSSE</sequence>
<dbReference type="STRING" id="596324.TREVI0001_0509"/>
<dbReference type="InterPro" id="IPR028098">
    <property type="entry name" value="Glyco_trans_4-like_N"/>
</dbReference>
<feature type="domain" description="Glycosyl transferase family 1" evidence="1">
    <location>
        <begin position="200"/>
        <end position="349"/>
    </location>
</feature>
<accession>C8PM95</accession>
<dbReference type="GO" id="GO:0016757">
    <property type="term" value="F:glycosyltransferase activity"/>
    <property type="evidence" value="ECO:0007669"/>
    <property type="project" value="UniProtKB-KW"/>
</dbReference>
<dbReference type="Pfam" id="PF13439">
    <property type="entry name" value="Glyco_transf_4"/>
    <property type="match status" value="1"/>
</dbReference>
<comment type="caution">
    <text evidence="3">The sequence shown here is derived from an EMBL/GenBank/DDBJ whole genome shotgun (WGS) entry which is preliminary data.</text>
</comment>
<dbReference type="EMBL" id="ACYH01000011">
    <property type="protein sequence ID" value="EEV21312.1"/>
    <property type="molecule type" value="Genomic_DNA"/>
</dbReference>
<dbReference type="OrthoDB" id="9802525at2"/>
<protein>
    <submittedName>
        <fullName evidence="3">Glycosyltransferase, group 1 family protein</fullName>
        <ecNumber evidence="3">2.4.-.-</ecNumber>
    </submittedName>
</protein>
<keyword evidence="3" id="KW-0808">Transferase</keyword>
<keyword evidence="3" id="KW-0328">Glycosyltransferase</keyword>
<dbReference type="AlphaFoldDB" id="C8PM95"/>
<evidence type="ECO:0000313" key="3">
    <source>
        <dbReference type="EMBL" id="EEV21312.1"/>
    </source>
</evidence>
<dbReference type="eggNOG" id="COG0438">
    <property type="taxonomic scope" value="Bacteria"/>
</dbReference>
<evidence type="ECO:0000313" key="4">
    <source>
        <dbReference type="Proteomes" id="UP000004509"/>
    </source>
</evidence>
<proteinExistence type="predicted"/>
<dbReference type="PANTHER" id="PTHR45947">
    <property type="entry name" value="SULFOQUINOVOSYL TRANSFERASE SQD2"/>
    <property type="match status" value="1"/>
</dbReference>
<reference evidence="3 4" key="1">
    <citation type="submission" date="2009-07" db="EMBL/GenBank/DDBJ databases">
        <authorList>
            <person name="Madupu R."/>
            <person name="Sebastian Y."/>
            <person name="Durkin A.S."/>
            <person name="Torralba M."/>
            <person name="Methe B."/>
            <person name="Sutton G.G."/>
            <person name="Strausberg R.L."/>
            <person name="Nelson K.E."/>
        </authorList>
    </citation>
    <scope>NUCLEOTIDE SEQUENCE [LARGE SCALE GENOMIC DNA]</scope>
    <source>
        <strain evidence="3 4">ATCC 35580</strain>
    </source>
</reference>
<feature type="domain" description="Glycosyltransferase subfamily 4-like N-terminal" evidence="2">
    <location>
        <begin position="14"/>
        <end position="180"/>
    </location>
</feature>
<dbReference type="SUPFAM" id="SSF53756">
    <property type="entry name" value="UDP-Glycosyltransferase/glycogen phosphorylase"/>
    <property type="match status" value="1"/>
</dbReference>
<dbReference type="InterPro" id="IPR050194">
    <property type="entry name" value="Glycosyltransferase_grp1"/>
</dbReference>
<gene>
    <name evidence="3" type="ORF">TREVI0001_0509</name>
</gene>
<dbReference type="InterPro" id="IPR001296">
    <property type="entry name" value="Glyco_trans_1"/>
</dbReference>
<evidence type="ECO:0000259" key="2">
    <source>
        <dbReference type="Pfam" id="PF13439"/>
    </source>
</evidence>
<dbReference type="Pfam" id="PF00534">
    <property type="entry name" value="Glycos_transf_1"/>
    <property type="match status" value="1"/>
</dbReference>
<dbReference type="Proteomes" id="UP000004509">
    <property type="component" value="Unassembled WGS sequence"/>
</dbReference>
<organism evidence="3 4">
    <name type="scientific">Treponema vincentii ATCC 35580</name>
    <dbReference type="NCBI Taxonomy" id="596324"/>
    <lineage>
        <taxon>Bacteria</taxon>
        <taxon>Pseudomonadati</taxon>
        <taxon>Spirochaetota</taxon>
        <taxon>Spirochaetia</taxon>
        <taxon>Spirochaetales</taxon>
        <taxon>Treponemataceae</taxon>
        <taxon>Treponema</taxon>
    </lineage>
</organism>
<dbReference type="PANTHER" id="PTHR45947:SF3">
    <property type="entry name" value="SULFOQUINOVOSYL TRANSFERASE SQD2"/>
    <property type="match status" value="1"/>
</dbReference>